<gene>
    <name evidence="8" type="ORF">AKO1_000366</name>
</gene>
<dbReference type="InterPro" id="IPR006183">
    <property type="entry name" value="Pgluconate_DH"/>
</dbReference>
<feature type="domain" description="6-phosphogluconate dehydrogenase C-terminal" evidence="7">
    <location>
        <begin position="1"/>
        <end position="71"/>
    </location>
</feature>
<accession>A0AAW2Z973</accession>
<dbReference type="Gene3D" id="1.10.1040.10">
    <property type="entry name" value="N-(1-d-carboxylethyl)-l-norvaline Dehydrogenase, domain 2"/>
    <property type="match status" value="1"/>
</dbReference>
<dbReference type="InterPro" id="IPR008927">
    <property type="entry name" value="6-PGluconate_DH-like_C_sf"/>
</dbReference>
<dbReference type="EMBL" id="JAOPGA020001229">
    <property type="protein sequence ID" value="KAL0486392.1"/>
    <property type="molecule type" value="Genomic_DNA"/>
</dbReference>
<dbReference type="AlphaFoldDB" id="A0AAW2Z973"/>
<reference evidence="8 9" key="1">
    <citation type="submission" date="2024-03" db="EMBL/GenBank/DDBJ databases">
        <title>The Acrasis kona genome and developmental transcriptomes reveal deep origins of eukaryotic multicellular pathways.</title>
        <authorList>
            <person name="Sheikh S."/>
            <person name="Fu C.-J."/>
            <person name="Brown M.W."/>
            <person name="Baldauf S.L."/>
        </authorList>
    </citation>
    <scope>NUCLEOTIDE SEQUENCE [LARGE SCALE GENOMIC DNA]</scope>
    <source>
        <strain evidence="8 9">ATCC MYA-3509</strain>
    </source>
</reference>
<dbReference type="SMART" id="SM01350">
    <property type="entry name" value="6PGD"/>
    <property type="match status" value="1"/>
</dbReference>
<comment type="caution">
    <text evidence="8">The sequence shown here is derived from an EMBL/GenBank/DDBJ whole genome shotgun (WGS) entry which is preliminary data.</text>
</comment>
<keyword evidence="4" id="KW-0560">Oxidoreductase</keyword>
<keyword evidence="5" id="KW-0311">Gluconate utilization</keyword>
<name>A0AAW2Z973_9EUKA</name>
<dbReference type="Pfam" id="PF00393">
    <property type="entry name" value="6PGD"/>
    <property type="match status" value="1"/>
</dbReference>
<dbReference type="InterPro" id="IPR006114">
    <property type="entry name" value="6PGDH_C"/>
</dbReference>
<keyword evidence="9" id="KW-1185">Reference proteome</keyword>
<evidence type="ECO:0000256" key="6">
    <source>
        <dbReference type="ARBA" id="ARBA00023126"/>
    </source>
</evidence>
<evidence type="ECO:0000256" key="5">
    <source>
        <dbReference type="ARBA" id="ARBA00023064"/>
    </source>
</evidence>
<organism evidence="8 9">
    <name type="scientific">Acrasis kona</name>
    <dbReference type="NCBI Taxonomy" id="1008807"/>
    <lineage>
        <taxon>Eukaryota</taxon>
        <taxon>Discoba</taxon>
        <taxon>Heterolobosea</taxon>
        <taxon>Tetramitia</taxon>
        <taxon>Eutetramitia</taxon>
        <taxon>Acrasidae</taxon>
        <taxon>Acrasis</taxon>
    </lineage>
</organism>
<comment type="pathway">
    <text evidence="1">Carbohydrate degradation; pentose phosphate pathway; D-ribulose 5-phosphate from D-glucose 6-phosphate (oxidative stage): step 3/3.</text>
</comment>
<dbReference type="SUPFAM" id="SSF48179">
    <property type="entry name" value="6-phosphogluconate dehydrogenase C-terminal domain-like"/>
    <property type="match status" value="1"/>
</dbReference>
<comment type="similarity">
    <text evidence="2">Belongs to the 6-phosphogluconate dehydrogenase family.</text>
</comment>
<evidence type="ECO:0000256" key="1">
    <source>
        <dbReference type="ARBA" id="ARBA00004874"/>
    </source>
</evidence>
<evidence type="ECO:0000256" key="2">
    <source>
        <dbReference type="ARBA" id="ARBA00008419"/>
    </source>
</evidence>
<dbReference type="Proteomes" id="UP001431209">
    <property type="component" value="Unassembled WGS sequence"/>
</dbReference>
<keyword evidence="6" id="KW-0570">Pentose shunt</keyword>
<dbReference type="GO" id="GO:0006098">
    <property type="term" value="P:pentose-phosphate shunt"/>
    <property type="evidence" value="ECO:0007669"/>
    <property type="project" value="UniProtKB-KW"/>
</dbReference>
<feature type="non-terminal residue" evidence="8">
    <location>
        <position position="71"/>
    </location>
</feature>
<dbReference type="GO" id="GO:0004616">
    <property type="term" value="F:phosphogluconate dehydrogenase (decarboxylating) activity"/>
    <property type="evidence" value="ECO:0007669"/>
    <property type="project" value="UniProtKB-EC"/>
</dbReference>
<dbReference type="PANTHER" id="PTHR11811">
    <property type="entry name" value="6-PHOSPHOGLUCONATE DEHYDROGENASE"/>
    <property type="match status" value="1"/>
</dbReference>
<dbReference type="EC" id="1.1.1.44" evidence="3"/>
<protein>
    <recommendedName>
        <fullName evidence="3">phosphogluconate dehydrogenase (NADP(+)-dependent, decarboxylating)</fullName>
        <ecNumber evidence="3">1.1.1.44</ecNumber>
    </recommendedName>
</protein>
<evidence type="ECO:0000256" key="3">
    <source>
        <dbReference type="ARBA" id="ARBA00013011"/>
    </source>
</evidence>
<evidence type="ECO:0000256" key="4">
    <source>
        <dbReference type="ARBA" id="ARBA00023002"/>
    </source>
</evidence>
<evidence type="ECO:0000259" key="7">
    <source>
        <dbReference type="SMART" id="SM01350"/>
    </source>
</evidence>
<sequence>MVHNGIEYGDMQLISEIYDLLKNVGGLDNQELHKVFAEWNQGELKSFLIEITARLMTKRDDKDKNNYLLDS</sequence>
<dbReference type="GO" id="GO:0019521">
    <property type="term" value="P:D-gluconate metabolic process"/>
    <property type="evidence" value="ECO:0007669"/>
    <property type="project" value="UniProtKB-KW"/>
</dbReference>
<evidence type="ECO:0000313" key="8">
    <source>
        <dbReference type="EMBL" id="KAL0486392.1"/>
    </source>
</evidence>
<evidence type="ECO:0000313" key="9">
    <source>
        <dbReference type="Proteomes" id="UP001431209"/>
    </source>
</evidence>
<proteinExistence type="inferred from homology"/>
<dbReference type="InterPro" id="IPR013328">
    <property type="entry name" value="6PGD_dom2"/>
</dbReference>